<name>A0A395IV26_9HELO</name>
<protein>
    <submittedName>
        <fullName evidence="1">Uncharacterized protein</fullName>
    </submittedName>
</protein>
<accession>A0A395IV26</accession>
<sequence>MIARNPFDDWNPKLGRFHSTWATQATTEWASKYGVLPKNLDPTQLFNPYGKSALTPCAQDHPGLQEERRNLQKSLISGFWPEILHEIGAYPYDLEKIPVSEQFYRVMKSFLYSSIHVICPLFAIQQWQSEHTGETWRILCMEFTEHESFLPIEEDNTMLWTANNPAVWRRLEPILKLCSRFLHHSTATTWLDAFLFGANTYVPEHLDQRRAWQKAQQGPLMYFHKRDPSVIDISQMQKKFEAVKELMGKKIQFGLGSGLLQPWDRKTPIGTSGGWDGYTITSTEKKVWIEIAHEMVLPLFRHDLLATEILSSQFYIASIILHEFAHALNQLQDSTRMDTIPI</sequence>
<gene>
    <name evidence="1" type="ORF">DID88_002053</name>
</gene>
<organism evidence="1 2">
    <name type="scientific">Monilinia fructigena</name>
    <dbReference type="NCBI Taxonomy" id="38457"/>
    <lineage>
        <taxon>Eukaryota</taxon>
        <taxon>Fungi</taxon>
        <taxon>Dikarya</taxon>
        <taxon>Ascomycota</taxon>
        <taxon>Pezizomycotina</taxon>
        <taxon>Leotiomycetes</taxon>
        <taxon>Helotiales</taxon>
        <taxon>Sclerotiniaceae</taxon>
        <taxon>Monilinia</taxon>
    </lineage>
</organism>
<dbReference type="Proteomes" id="UP000249056">
    <property type="component" value="Unassembled WGS sequence"/>
</dbReference>
<dbReference type="AlphaFoldDB" id="A0A395IV26"/>
<keyword evidence="2" id="KW-1185">Reference proteome</keyword>
<dbReference type="OrthoDB" id="10254945at2759"/>
<comment type="caution">
    <text evidence="1">The sequence shown here is derived from an EMBL/GenBank/DDBJ whole genome shotgun (WGS) entry which is preliminary data.</text>
</comment>
<dbReference type="EMBL" id="QKRW01000015">
    <property type="protein sequence ID" value="RAL64160.1"/>
    <property type="molecule type" value="Genomic_DNA"/>
</dbReference>
<reference evidence="1 2" key="1">
    <citation type="submission" date="2018-06" db="EMBL/GenBank/DDBJ databases">
        <title>Genome Sequence of the Brown Rot Fungal Pathogen Monilinia fructigena.</title>
        <authorList>
            <person name="Landi L."/>
            <person name="De Miccolis Angelini R.M."/>
            <person name="Pollastro S."/>
            <person name="Abate D."/>
            <person name="Faretra F."/>
            <person name="Romanazzi G."/>
        </authorList>
    </citation>
    <scope>NUCLEOTIDE SEQUENCE [LARGE SCALE GENOMIC DNA]</scope>
    <source>
        <strain evidence="1 2">Mfrg269</strain>
    </source>
</reference>
<evidence type="ECO:0000313" key="2">
    <source>
        <dbReference type="Proteomes" id="UP000249056"/>
    </source>
</evidence>
<proteinExistence type="predicted"/>
<evidence type="ECO:0000313" key="1">
    <source>
        <dbReference type="EMBL" id="RAL64160.1"/>
    </source>
</evidence>